<dbReference type="Proteomes" id="UP000254771">
    <property type="component" value="Unassembled WGS sequence"/>
</dbReference>
<reference evidence="1 2" key="1">
    <citation type="journal article" date="2018" name="ISME J.">
        <title>Endosymbiont genomes yield clues of tubeworm success.</title>
        <authorList>
            <person name="Li Y."/>
            <person name="Liles M.R."/>
            <person name="Halanych K.M."/>
        </authorList>
    </citation>
    <scope>NUCLEOTIDE SEQUENCE [LARGE SCALE GENOMIC DNA]</scope>
    <source>
        <strain evidence="1">A1462</strain>
    </source>
</reference>
<evidence type="ECO:0000313" key="2">
    <source>
        <dbReference type="Proteomes" id="UP000254771"/>
    </source>
</evidence>
<gene>
    <name evidence="1" type="ORF">DIZ78_01435</name>
</gene>
<protein>
    <submittedName>
        <fullName evidence="1">DUF3549 domain-containing protein</fullName>
    </submittedName>
</protein>
<evidence type="ECO:0000313" key="1">
    <source>
        <dbReference type="EMBL" id="RDH88620.1"/>
    </source>
</evidence>
<keyword evidence="2" id="KW-1185">Reference proteome</keyword>
<dbReference type="AlphaFoldDB" id="A0A370DVE5"/>
<comment type="caution">
    <text evidence="1">The sequence shown here is derived from an EMBL/GenBank/DDBJ whole genome shotgun (WGS) entry which is preliminary data.</text>
</comment>
<dbReference type="EMBL" id="QFXE01000001">
    <property type="protein sequence ID" value="RDH88620.1"/>
    <property type="molecule type" value="Genomic_DNA"/>
</dbReference>
<organism evidence="1 2">
    <name type="scientific">endosymbiont of Escarpia spicata</name>
    <dbReference type="NCBI Taxonomy" id="2200908"/>
    <lineage>
        <taxon>Bacteria</taxon>
        <taxon>Pseudomonadati</taxon>
        <taxon>Pseudomonadota</taxon>
        <taxon>Gammaproteobacteria</taxon>
        <taxon>sulfur-oxidizing symbionts</taxon>
    </lineage>
</organism>
<dbReference type="InterPro" id="IPR021936">
    <property type="entry name" value="DUF3549"/>
</dbReference>
<dbReference type="Pfam" id="PF12069">
    <property type="entry name" value="DUF3549"/>
    <property type="match status" value="1"/>
</dbReference>
<accession>A0A370DVE5</accession>
<sequence length="354" mass="39943">MSGIASLTEFLETAGGRLRFFDMGRRVSKIPHDDFLKFERTELPYPQPLQQQAWFALVFHDRESQEEPFIWFLRFPLDEQGQLVLAARDDFMHRLVESLGEKLKAESNGEQFQAALEDNPYAFQPKQERLAVLHAKLTLLLKQPASRYYDHAVGYFQGKLGWDQWSFLGYQGIADLAARCAEPEMARQIAEAIPHLPPSPLEALCHCLENEAVPVAIAEALCKRVEVTLAEDEPDPQIVTAGIRGISNNISLTYRDRLIDSVLNHPIASRSDVLTAIGGRAWETLEDEGLRCRYLECLAASDESQDFFNRVLADLLFLPGTRSFMLASLRDPKRSETLSAAIGEFFSSIRSPVT</sequence>
<proteinExistence type="predicted"/>
<name>A0A370DVE5_9GAMM</name>